<dbReference type="AlphaFoldDB" id="A0AAJ6BJQ7"/>
<dbReference type="InterPro" id="IPR036388">
    <property type="entry name" value="WH-like_DNA-bd_sf"/>
</dbReference>
<dbReference type="Pfam" id="PF04542">
    <property type="entry name" value="Sigma70_r2"/>
    <property type="match status" value="1"/>
</dbReference>
<comment type="similarity">
    <text evidence="1">Belongs to the sigma-70 factor family. ECF subfamily.</text>
</comment>
<dbReference type="GO" id="GO:0006352">
    <property type="term" value="P:DNA-templated transcription initiation"/>
    <property type="evidence" value="ECO:0007669"/>
    <property type="project" value="InterPro"/>
</dbReference>
<feature type="domain" description="RNA polymerase sigma factor 70 region 4 type 2" evidence="6">
    <location>
        <begin position="112"/>
        <end position="164"/>
    </location>
</feature>
<dbReference type="GO" id="GO:0016987">
    <property type="term" value="F:sigma factor activity"/>
    <property type="evidence" value="ECO:0007669"/>
    <property type="project" value="UniProtKB-KW"/>
</dbReference>
<keyword evidence="3" id="KW-0731">Sigma factor</keyword>
<evidence type="ECO:0000313" key="7">
    <source>
        <dbReference type="EMBL" id="WEK40130.1"/>
    </source>
</evidence>
<keyword evidence="4" id="KW-0804">Transcription</keyword>
<name>A0AAJ6BJQ7_9CAUL</name>
<organism evidence="7 8">
    <name type="scientific">Candidatus Brevundimonas colombiensis</name>
    <dbReference type="NCBI Taxonomy" id="3121376"/>
    <lineage>
        <taxon>Bacteria</taxon>
        <taxon>Pseudomonadati</taxon>
        <taxon>Pseudomonadota</taxon>
        <taxon>Alphaproteobacteria</taxon>
        <taxon>Caulobacterales</taxon>
        <taxon>Caulobacteraceae</taxon>
        <taxon>Brevundimonas</taxon>
    </lineage>
</organism>
<evidence type="ECO:0000259" key="6">
    <source>
        <dbReference type="Pfam" id="PF08281"/>
    </source>
</evidence>
<dbReference type="GO" id="GO:0003677">
    <property type="term" value="F:DNA binding"/>
    <property type="evidence" value="ECO:0007669"/>
    <property type="project" value="InterPro"/>
</dbReference>
<evidence type="ECO:0000256" key="2">
    <source>
        <dbReference type="ARBA" id="ARBA00023015"/>
    </source>
</evidence>
<evidence type="ECO:0000256" key="4">
    <source>
        <dbReference type="ARBA" id="ARBA00023163"/>
    </source>
</evidence>
<evidence type="ECO:0000259" key="5">
    <source>
        <dbReference type="Pfam" id="PF04542"/>
    </source>
</evidence>
<reference evidence="7" key="1">
    <citation type="submission" date="2023-03" db="EMBL/GenBank/DDBJ databases">
        <title>Andean soil-derived lignocellulolytic bacterial consortium as a source of novel taxa and putative plastic-active enzymes.</title>
        <authorList>
            <person name="Diaz-Garcia L."/>
            <person name="Chuvochina M."/>
            <person name="Feuerriegel G."/>
            <person name="Bunk B."/>
            <person name="Sproer C."/>
            <person name="Streit W.R."/>
            <person name="Rodriguez L.M."/>
            <person name="Overmann J."/>
            <person name="Jimenez D.J."/>
        </authorList>
    </citation>
    <scope>NUCLEOTIDE SEQUENCE</scope>
    <source>
        <strain evidence="7">MAG 833</strain>
    </source>
</reference>
<protein>
    <submittedName>
        <fullName evidence="7">Sigma-70 family RNA polymerase sigma factor</fullName>
    </submittedName>
</protein>
<evidence type="ECO:0000256" key="3">
    <source>
        <dbReference type="ARBA" id="ARBA00023082"/>
    </source>
</evidence>
<accession>A0AAJ6BJQ7</accession>
<dbReference type="SUPFAM" id="SSF88659">
    <property type="entry name" value="Sigma3 and sigma4 domains of RNA polymerase sigma factors"/>
    <property type="match status" value="1"/>
</dbReference>
<dbReference type="EMBL" id="CP119326">
    <property type="protein sequence ID" value="WEK40130.1"/>
    <property type="molecule type" value="Genomic_DNA"/>
</dbReference>
<dbReference type="InterPro" id="IPR039425">
    <property type="entry name" value="RNA_pol_sigma-70-like"/>
</dbReference>
<dbReference type="PANTHER" id="PTHR43133">
    <property type="entry name" value="RNA POLYMERASE ECF-TYPE SIGMA FACTO"/>
    <property type="match status" value="1"/>
</dbReference>
<dbReference type="InterPro" id="IPR013249">
    <property type="entry name" value="RNA_pol_sigma70_r4_t2"/>
</dbReference>
<keyword evidence="2" id="KW-0805">Transcription regulation</keyword>
<dbReference type="Pfam" id="PF08281">
    <property type="entry name" value="Sigma70_r4_2"/>
    <property type="match status" value="1"/>
</dbReference>
<dbReference type="Gene3D" id="1.10.10.10">
    <property type="entry name" value="Winged helix-like DNA-binding domain superfamily/Winged helix DNA-binding domain"/>
    <property type="match status" value="1"/>
</dbReference>
<gene>
    <name evidence="7" type="ORF">P0Y50_00575</name>
</gene>
<evidence type="ECO:0000256" key="1">
    <source>
        <dbReference type="ARBA" id="ARBA00010641"/>
    </source>
</evidence>
<dbReference type="Proteomes" id="UP001213664">
    <property type="component" value="Chromosome"/>
</dbReference>
<dbReference type="InterPro" id="IPR013324">
    <property type="entry name" value="RNA_pol_sigma_r3/r4-like"/>
</dbReference>
<dbReference type="SUPFAM" id="SSF88946">
    <property type="entry name" value="Sigma2 domain of RNA polymerase sigma factors"/>
    <property type="match status" value="1"/>
</dbReference>
<dbReference type="Gene3D" id="1.10.1740.10">
    <property type="match status" value="1"/>
</dbReference>
<evidence type="ECO:0000313" key="8">
    <source>
        <dbReference type="Proteomes" id="UP001213664"/>
    </source>
</evidence>
<dbReference type="InterPro" id="IPR007627">
    <property type="entry name" value="RNA_pol_sigma70_r2"/>
</dbReference>
<dbReference type="InterPro" id="IPR014284">
    <property type="entry name" value="RNA_pol_sigma-70_dom"/>
</dbReference>
<dbReference type="NCBIfam" id="TIGR02937">
    <property type="entry name" value="sigma70-ECF"/>
    <property type="match status" value="1"/>
</dbReference>
<feature type="domain" description="RNA polymerase sigma-70 region 2" evidence="5">
    <location>
        <begin position="13"/>
        <end position="78"/>
    </location>
</feature>
<dbReference type="PANTHER" id="PTHR43133:SF63">
    <property type="entry name" value="RNA POLYMERASE SIGMA FACTOR FECI-RELATED"/>
    <property type="match status" value="1"/>
</dbReference>
<proteinExistence type="inferred from homology"/>
<dbReference type="InterPro" id="IPR013325">
    <property type="entry name" value="RNA_pol_sigma_r2"/>
</dbReference>
<sequence length="174" mass="19338">MADLPASSDLLRLFQDHRSGLVEYVAVILRDPGAAEDVVQDAWIRLQGSEGLAGADRPEAYLYRTVRNLALDRLRRRSFEQRRFVGDELSLATAPEPVPGPEAAAVSRDALRRVMTVMSEMPHRMRTAVAMHRLDGARLKDIAESLGVSVTTAHQLVVEGVERCRAALREHSEK</sequence>